<organism evidence="2 3">
    <name type="scientific">Adineta ricciae</name>
    <name type="common">Rotifer</name>
    <dbReference type="NCBI Taxonomy" id="249248"/>
    <lineage>
        <taxon>Eukaryota</taxon>
        <taxon>Metazoa</taxon>
        <taxon>Spiralia</taxon>
        <taxon>Gnathifera</taxon>
        <taxon>Rotifera</taxon>
        <taxon>Eurotatoria</taxon>
        <taxon>Bdelloidea</taxon>
        <taxon>Adinetida</taxon>
        <taxon>Adinetidae</taxon>
        <taxon>Adineta</taxon>
    </lineage>
</organism>
<reference evidence="2" key="1">
    <citation type="submission" date="2021-02" db="EMBL/GenBank/DDBJ databases">
        <authorList>
            <person name="Nowell W R."/>
        </authorList>
    </citation>
    <scope>NUCLEOTIDE SEQUENCE</scope>
</reference>
<dbReference type="PANTHER" id="PTHR32046:SF11">
    <property type="entry name" value="IMMUNE-ASSOCIATED NUCLEOTIDE-BINDING PROTEIN 10-LIKE"/>
    <property type="match status" value="1"/>
</dbReference>
<evidence type="ECO:0000313" key="3">
    <source>
        <dbReference type="Proteomes" id="UP000663828"/>
    </source>
</evidence>
<dbReference type="AlphaFoldDB" id="A0A816BL48"/>
<evidence type="ECO:0000313" key="2">
    <source>
        <dbReference type="EMBL" id="CAF1609698.1"/>
    </source>
</evidence>
<dbReference type="EMBL" id="CAJNOR010007057">
    <property type="protein sequence ID" value="CAF1609698.1"/>
    <property type="molecule type" value="Genomic_DNA"/>
</dbReference>
<dbReference type="Gene3D" id="3.40.50.300">
    <property type="entry name" value="P-loop containing nucleotide triphosphate hydrolases"/>
    <property type="match status" value="1"/>
</dbReference>
<dbReference type="EMBL" id="CAJNOJ010000542">
    <property type="protein sequence ID" value="CAF1480299.1"/>
    <property type="molecule type" value="Genomic_DNA"/>
</dbReference>
<name>A0A816BL48_ADIRI</name>
<comment type="caution">
    <text evidence="2">The sequence shown here is derived from an EMBL/GenBank/DDBJ whole genome shotgun (WGS) entry which is preliminary data.</text>
</comment>
<sequence>MSTPKFIRKDYSTMSILLYGASRSGKFTFINALANYFHSRFIPNGNTLKIIDTFDFGVPHGQNQDDANLQRIFSYLLQNFSHLNALCILLKRNMNKLYPSLLHMLQFFDSDFYSNVFFCFTISDAGPVLRKFLHPMLETVRNLILNAEQSAKSVVRLKSMLLSQSMLIYYILDQPCQNFEGIQIMSDELYPTIRGECKNEHLTTKYRFNYGFKEKSGIRSPSVLYSIISRWNERNEKMRDEHYYASFHRVKTTATCKIRSKILKQEPKMKRKRPPSAAV</sequence>
<dbReference type="OrthoDB" id="8954335at2759"/>
<gene>
    <name evidence="1" type="ORF">EDS130_LOCUS41397</name>
    <name evidence="2" type="ORF">XAT740_LOCUS48749</name>
</gene>
<evidence type="ECO:0000313" key="1">
    <source>
        <dbReference type="EMBL" id="CAF1480299.1"/>
    </source>
</evidence>
<proteinExistence type="predicted"/>
<dbReference type="PANTHER" id="PTHR32046">
    <property type="entry name" value="G DOMAIN-CONTAINING PROTEIN"/>
    <property type="match status" value="1"/>
</dbReference>
<dbReference type="Proteomes" id="UP000663828">
    <property type="component" value="Unassembled WGS sequence"/>
</dbReference>
<dbReference type="Proteomes" id="UP000663852">
    <property type="component" value="Unassembled WGS sequence"/>
</dbReference>
<keyword evidence="3" id="KW-1185">Reference proteome</keyword>
<accession>A0A816BL48</accession>
<dbReference type="InterPro" id="IPR027417">
    <property type="entry name" value="P-loop_NTPase"/>
</dbReference>
<dbReference type="SUPFAM" id="SSF52540">
    <property type="entry name" value="P-loop containing nucleoside triphosphate hydrolases"/>
    <property type="match status" value="1"/>
</dbReference>
<protein>
    <submittedName>
        <fullName evidence="2">Uncharacterized protein</fullName>
    </submittedName>
</protein>